<dbReference type="InterPro" id="IPR002495">
    <property type="entry name" value="Glyco_trans_8"/>
</dbReference>
<evidence type="ECO:0000313" key="5">
    <source>
        <dbReference type="EMBL" id="KAL2491190.1"/>
    </source>
</evidence>
<gene>
    <name evidence="5" type="ORF">Adt_26818</name>
</gene>
<evidence type="ECO:0000256" key="1">
    <source>
        <dbReference type="ARBA" id="ARBA00022676"/>
    </source>
</evidence>
<dbReference type="SUPFAM" id="SSF53448">
    <property type="entry name" value="Nucleotide-diphospho-sugar transferases"/>
    <property type="match status" value="1"/>
</dbReference>
<organism evidence="5 6">
    <name type="scientific">Abeliophyllum distichum</name>
    <dbReference type="NCBI Taxonomy" id="126358"/>
    <lineage>
        <taxon>Eukaryota</taxon>
        <taxon>Viridiplantae</taxon>
        <taxon>Streptophyta</taxon>
        <taxon>Embryophyta</taxon>
        <taxon>Tracheophyta</taxon>
        <taxon>Spermatophyta</taxon>
        <taxon>Magnoliopsida</taxon>
        <taxon>eudicotyledons</taxon>
        <taxon>Gunneridae</taxon>
        <taxon>Pentapetalae</taxon>
        <taxon>asterids</taxon>
        <taxon>lamiids</taxon>
        <taxon>Lamiales</taxon>
        <taxon>Oleaceae</taxon>
        <taxon>Forsythieae</taxon>
        <taxon>Abeliophyllum</taxon>
    </lineage>
</organism>
<reference evidence="6" key="1">
    <citation type="submission" date="2024-07" db="EMBL/GenBank/DDBJ databases">
        <title>Two chromosome-level genome assemblies of Korean endemic species Abeliophyllum distichum and Forsythia ovata (Oleaceae).</title>
        <authorList>
            <person name="Jang H."/>
        </authorList>
    </citation>
    <scope>NUCLEOTIDE SEQUENCE [LARGE SCALE GENOMIC DNA]</scope>
</reference>
<evidence type="ECO:0000256" key="2">
    <source>
        <dbReference type="ARBA" id="ARBA00022679"/>
    </source>
</evidence>
<accession>A0ABD1RRY8</accession>
<sequence length="333" mass="38051">MTPAIVNTSATINVPGRAYVTFLAGDGDYVKGVVCLAKGLRKVKAAYPLVVAVLPNVPAEHRRLLVNQGCILRQIEEVHPPVSDKESPYIRSYFAVNYCKLRLWEFVEYKKMIYLDADIQVFDNIDHLFDSPDGGFYGVVDCLCEMDGPPCPQKVRWPEELGLEPPFYFNGGMFVFEPSISTYHDLLNTLKITPPTPFAEQDFLNMFFRDISRPLTPVYNFLVAMLWRHPEKVELEKVKVVHYCVAGSKPWKYTGKEEYMDREDIKMLVKKWWDIYNDETLNYRSSTTQITGRGLADGKNCAPILMPIPLESPPLSWCMNSVALYNGNVNKIK</sequence>
<comment type="similarity">
    <text evidence="4">Belongs to the glycosyltransferase 8 family.</text>
</comment>
<name>A0ABD1RRY8_9LAMI</name>
<keyword evidence="6" id="KW-1185">Reference proteome</keyword>
<evidence type="ECO:0000256" key="4">
    <source>
        <dbReference type="RuleBase" id="RU362027"/>
    </source>
</evidence>
<evidence type="ECO:0000313" key="6">
    <source>
        <dbReference type="Proteomes" id="UP001604336"/>
    </source>
</evidence>
<protein>
    <recommendedName>
        <fullName evidence="4">Hexosyltransferase</fullName>
        <ecNumber evidence="4">2.4.1.-</ecNumber>
    </recommendedName>
</protein>
<dbReference type="Pfam" id="PF01501">
    <property type="entry name" value="Glyco_transf_8"/>
    <property type="match status" value="1"/>
</dbReference>
<dbReference type="Gene3D" id="3.90.550.10">
    <property type="entry name" value="Spore Coat Polysaccharide Biosynthesis Protein SpsA, Chain A"/>
    <property type="match status" value="1"/>
</dbReference>
<dbReference type="GO" id="GO:0016757">
    <property type="term" value="F:glycosyltransferase activity"/>
    <property type="evidence" value="ECO:0007669"/>
    <property type="project" value="UniProtKB-KW"/>
</dbReference>
<dbReference type="PANTHER" id="PTHR11183">
    <property type="entry name" value="GLYCOGENIN SUBFAMILY MEMBER"/>
    <property type="match status" value="1"/>
</dbReference>
<proteinExistence type="inferred from homology"/>
<keyword evidence="1" id="KW-0328">Glycosyltransferase</keyword>
<dbReference type="InterPro" id="IPR050587">
    <property type="entry name" value="GNT1/Glycosyltrans_8"/>
</dbReference>
<dbReference type="AlphaFoldDB" id="A0ABD1RRY8"/>
<dbReference type="EC" id="2.4.1.-" evidence="4"/>
<dbReference type="EMBL" id="JBFOLK010000008">
    <property type="protein sequence ID" value="KAL2491190.1"/>
    <property type="molecule type" value="Genomic_DNA"/>
</dbReference>
<evidence type="ECO:0000256" key="3">
    <source>
        <dbReference type="ARBA" id="ARBA00023211"/>
    </source>
</evidence>
<keyword evidence="2" id="KW-0808">Transferase</keyword>
<dbReference type="InterPro" id="IPR029044">
    <property type="entry name" value="Nucleotide-diphossugar_trans"/>
</dbReference>
<comment type="caution">
    <text evidence="5">The sequence shown here is derived from an EMBL/GenBank/DDBJ whole genome shotgun (WGS) entry which is preliminary data.</text>
</comment>
<dbReference type="CDD" id="cd02537">
    <property type="entry name" value="GT8_Glycogenin"/>
    <property type="match status" value="1"/>
</dbReference>
<dbReference type="Proteomes" id="UP001604336">
    <property type="component" value="Unassembled WGS sequence"/>
</dbReference>
<keyword evidence="3" id="KW-0464">Manganese</keyword>